<feature type="compositionally biased region" description="Basic and acidic residues" evidence="1">
    <location>
        <begin position="247"/>
        <end position="261"/>
    </location>
</feature>
<dbReference type="SMART" id="SM01167">
    <property type="entry name" value="DUF1900"/>
    <property type="match status" value="1"/>
</dbReference>
<dbReference type="Gene3D" id="2.130.10.10">
    <property type="entry name" value="YVTN repeat-like/Quinoprotein amine dehydrogenase"/>
    <property type="match status" value="1"/>
</dbReference>
<dbReference type="AlphaFoldDB" id="A0A8C3CL85"/>
<feature type="compositionally biased region" description="Basic residues" evidence="1">
    <location>
        <begin position="315"/>
        <end position="328"/>
    </location>
</feature>
<evidence type="ECO:0000313" key="3">
    <source>
        <dbReference type="Proteomes" id="UP000694556"/>
    </source>
</evidence>
<evidence type="ECO:0000313" key="2">
    <source>
        <dbReference type="Ensembl" id="ENSCMMP00000020658.1"/>
    </source>
</evidence>
<feature type="region of interest" description="Disordered" evidence="1">
    <location>
        <begin position="169"/>
        <end position="434"/>
    </location>
</feature>
<dbReference type="GO" id="GO:0051015">
    <property type="term" value="F:actin filament binding"/>
    <property type="evidence" value="ECO:0007669"/>
    <property type="project" value="TreeGrafter"/>
</dbReference>
<reference evidence="2" key="2">
    <citation type="submission" date="2025-08" db="UniProtKB">
        <authorList>
            <consortium name="Ensembl"/>
        </authorList>
    </citation>
    <scope>IDENTIFICATION</scope>
</reference>
<feature type="region of interest" description="Disordered" evidence="1">
    <location>
        <begin position="1"/>
        <end position="46"/>
    </location>
</feature>
<evidence type="ECO:0000256" key="1">
    <source>
        <dbReference type="SAM" id="MobiDB-lite"/>
    </source>
</evidence>
<name>A0A8C3CL85_CAIMO</name>
<feature type="compositionally biased region" description="Pro residues" evidence="1">
    <location>
        <begin position="264"/>
        <end position="273"/>
    </location>
</feature>
<organism evidence="2 3">
    <name type="scientific">Cairina moschata</name>
    <name type="common">Muscovy duck</name>
    <dbReference type="NCBI Taxonomy" id="8855"/>
    <lineage>
        <taxon>Eukaryota</taxon>
        <taxon>Metazoa</taxon>
        <taxon>Chordata</taxon>
        <taxon>Craniata</taxon>
        <taxon>Vertebrata</taxon>
        <taxon>Euteleostomi</taxon>
        <taxon>Archelosauria</taxon>
        <taxon>Archosauria</taxon>
        <taxon>Dinosauria</taxon>
        <taxon>Saurischia</taxon>
        <taxon>Theropoda</taxon>
        <taxon>Coelurosauria</taxon>
        <taxon>Aves</taxon>
        <taxon>Neognathae</taxon>
        <taxon>Galloanserae</taxon>
        <taxon>Anseriformes</taxon>
        <taxon>Anatidae</taxon>
        <taxon>Anatinae</taxon>
        <taxon>Cairina</taxon>
    </lineage>
</organism>
<dbReference type="PANTHER" id="PTHR10856">
    <property type="entry name" value="CORONIN"/>
    <property type="match status" value="1"/>
</dbReference>
<dbReference type="Ensembl" id="ENSCMMT00000022654.1">
    <property type="protein sequence ID" value="ENSCMMP00000020658.1"/>
    <property type="gene ID" value="ENSCMMG00000013020.1"/>
</dbReference>
<keyword evidence="3" id="KW-1185">Reference proteome</keyword>
<proteinExistence type="predicted"/>
<protein>
    <submittedName>
        <fullName evidence="2">Uncharacterized protein</fullName>
    </submittedName>
</protein>
<dbReference type="Proteomes" id="UP000694556">
    <property type="component" value="Chromosome 20"/>
</dbReference>
<dbReference type="InterPro" id="IPR015505">
    <property type="entry name" value="Coronin"/>
</dbReference>
<dbReference type="PANTHER" id="PTHR10856:SF23">
    <property type="entry name" value="CORONIN-6"/>
    <property type="match status" value="1"/>
</dbReference>
<reference evidence="2" key="1">
    <citation type="submission" date="2018-09" db="EMBL/GenBank/DDBJ databases">
        <title>Common duck and Muscovy duck high density SNP chip.</title>
        <authorList>
            <person name="Vignal A."/>
            <person name="Thebault N."/>
            <person name="Warren W.C."/>
        </authorList>
    </citation>
    <scope>NUCLEOTIDE SEQUENCE [LARGE SCALE GENOMIC DNA]</scope>
</reference>
<dbReference type="GO" id="GO:0007015">
    <property type="term" value="P:actin filament organization"/>
    <property type="evidence" value="ECO:0007669"/>
    <property type="project" value="TreeGrafter"/>
</dbReference>
<reference evidence="2" key="3">
    <citation type="submission" date="2025-09" db="UniProtKB">
        <authorList>
            <consortium name="Ensembl"/>
        </authorList>
    </citation>
    <scope>IDENTIFICATION</scope>
</reference>
<dbReference type="GO" id="GO:0016477">
    <property type="term" value="P:cell migration"/>
    <property type="evidence" value="ECO:0007669"/>
    <property type="project" value="TreeGrafter"/>
</dbReference>
<dbReference type="InterPro" id="IPR015943">
    <property type="entry name" value="WD40/YVTN_repeat-like_dom_sf"/>
</dbReference>
<accession>A0A8C3CL85</accession>
<sequence length="538" mass="55832">MPSSGSWGGRPRPRSVLWPRRDVTELGGGSGAAPHPQPLAATPQNNFEEPIALQEMDTSNGVLLPFYDADSSIVYLCGKVTPGGAAPTLLSPPQPLGTRVADVCPPLSPQGDSSIRYFEITDEAPYVHYLNTYSSKEPQRGMGFMPKRGLDVSKCEIARWGPGMFWGVREVGGGQPDPEHPHPTQVLQAARAQVRAHRHDGAAQVRPLPGRPVPRHPGPRAGPGGGRVAVGEGRGAHPHLAAGRLRPRQEPGAEGGQEEHPGQQAPPGPPPQPLHRRPLLAHPGRGAGGDPCPEGDGAGAGEAHLRPGAQTLPVHQRHGLAPRPRAGRGLRPPEAGIKAESPQRAGGQSHVLSPGAEAAGREGAKCSPLPNPTSHPSPQRHRSPPAPRVPRGVRGQHPGDGGPTSVPGASSQDWGGGCAPPSHPATRWGTVLPPPNPTAPIYGCSWGPPPIKGSASRGCGAGTGGRMGGPCPAPPLPARPRGGHRKAERCPFKSIYWCRPRSELLGAPPALAQTSLVGCVAGGPLRKVPRERAGGPLP</sequence>